<dbReference type="WBParaSite" id="JU765_v2.g16460.t1">
    <property type="protein sequence ID" value="JU765_v2.g16460.t1"/>
    <property type="gene ID" value="JU765_v2.g16460"/>
</dbReference>
<reference evidence="2" key="1">
    <citation type="submission" date="2022-11" db="UniProtKB">
        <authorList>
            <consortium name="WormBaseParasite"/>
        </authorList>
    </citation>
    <scope>IDENTIFICATION</scope>
</reference>
<organism evidence="1 2">
    <name type="scientific">Panagrolaimus sp. JU765</name>
    <dbReference type="NCBI Taxonomy" id="591449"/>
    <lineage>
        <taxon>Eukaryota</taxon>
        <taxon>Metazoa</taxon>
        <taxon>Ecdysozoa</taxon>
        <taxon>Nematoda</taxon>
        <taxon>Chromadorea</taxon>
        <taxon>Rhabditida</taxon>
        <taxon>Tylenchina</taxon>
        <taxon>Panagrolaimomorpha</taxon>
        <taxon>Panagrolaimoidea</taxon>
        <taxon>Panagrolaimidae</taxon>
        <taxon>Panagrolaimus</taxon>
    </lineage>
</organism>
<sequence>MPGFSNSDAPDDEPKWFTFDYSYWSHDGFKTEKSGYMAPAKSNYADQKKVFDDLGRGVLDNAWKGYNCSLFAYGQTGSGKSYSIVGTKKNKGIIPLVCEELFNRIESNKGNVEYQVTISMLEIYCERVRDLLSTKPPPKGGLKVREHPKTGFYVEDLTTAPVNSYKEIEKKVNEGTKNRTIAATNMNATSSRAHTIVKIQFVQKIPKTGGGTTTKSSEINLVDLAGSERQKDAGSEGDRLKEGIVINKSLSTLGRVIKALHEQQSSKKKTNIQVPYRDSVLTSLLKNALGGNSKTIMIAAISPADINYEESLSTLRFADRVKSIKTKAVVNESATERMIRELKEENARLQELIRRNGTSGGTSNEEVENLKKQLEENEREMRKLEQTWQQTLAEERKKRSSLTDDKAETEKKKKEVPHLWNLNEDPALTDMIVHFIERGNNVVGNGNVTQPQILLKGMSIQPEHAVIQNNDDKTINLIPSSGAEILVNGQQITQTVELQQNDRILFGGNHLYVFANPKKKGVKTSEQITYDMAQREIAKTVGIASLGTGKRSSADVILEEDLVKLLPNVYRANSMAKELKKPVKFEIVLMAPESKGLSEGMTEIFVKVHNTADDTTFLWEKNRFMNRYYGMQEMFQSHADGDPDYDLPPERDPFYEPPDSPIVLGRSTMFLQSLAYMVEIDEQIPVMDIHGTDIAQLSVSMLPCSPSGREILGEYIESPDELVKKNLGIKVKILSAAGLPRRVDKSWCTYKFFNEDEVSTNKESGANPNYAHEHIFTYRPVGKEFLNYLQHGVLNITVWATQKAKGSKTHSSAANSMLTTRKPKLKTSNSTSNLANDHLPKELPKKNYFFEPDIFIMKASLYLASDVNTITMANAVSDYLTTECANDSEKGIQCDLITEDEFSKYDPSKLTYRERIRIHLKEFCDKTSSHGIPMLEEVHNNYYRLVWVCLLLGCASMFIFQAIYLIERYQRMDKITDIQLKFDTAPFPSITLCNLNPYKDSLLRNVAAVGKILDVFENVMVRAGEENSEKDSVRQKAAVEDRKALSTLNERKKRQSKTFFEPAYASCECNDEKHNMECSTEVTKIPENDDAVCLCAFDRDSNDAWPCYPKTTWKEHVYVNVTEYLPTTEAVGVRITIHDKEDYPFPDTFGYSAPTGYISSFGMRLSKMSRLPAPYGDCVPDGLTSTYIYQGYRYSTEARLLSFLFSKFSFERMRLRRSQISGGKWLPLPSF</sequence>
<proteinExistence type="predicted"/>
<protein>
    <submittedName>
        <fullName evidence="2">Kinesin-like protein unc-104</fullName>
    </submittedName>
</protein>
<evidence type="ECO:0000313" key="1">
    <source>
        <dbReference type="Proteomes" id="UP000887576"/>
    </source>
</evidence>
<dbReference type="Proteomes" id="UP000887576">
    <property type="component" value="Unplaced"/>
</dbReference>
<accession>A0AC34QHN5</accession>
<name>A0AC34QHN5_9BILA</name>
<evidence type="ECO:0000313" key="2">
    <source>
        <dbReference type="WBParaSite" id="JU765_v2.g16460.t1"/>
    </source>
</evidence>